<feature type="compositionally biased region" description="Basic and acidic residues" evidence="1">
    <location>
        <begin position="70"/>
        <end position="83"/>
    </location>
</feature>
<sequence>MRWLITCSRMLKRDAGKVGIVWDDRDERKKRTTRIRRRSRMLKRDAGKVGIVWDDRDERKKRTTRIRRSNITEEETRAHSTLQ</sequence>
<keyword evidence="3" id="KW-1185">Reference proteome</keyword>
<name>A0AAW1N4N3_POPJA</name>
<proteinExistence type="predicted"/>
<accession>A0AAW1N4N3</accession>
<dbReference type="Proteomes" id="UP001458880">
    <property type="component" value="Unassembled WGS sequence"/>
</dbReference>
<dbReference type="EMBL" id="JASPKY010000012">
    <property type="protein sequence ID" value="KAK9753567.1"/>
    <property type="molecule type" value="Genomic_DNA"/>
</dbReference>
<gene>
    <name evidence="2" type="ORF">QE152_g1939</name>
</gene>
<evidence type="ECO:0000313" key="3">
    <source>
        <dbReference type="Proteomes" id="UP001458880"/>
    </source>
</evidence>
<reference evidence="2 3" key="1">
    <citation type="journal article" date="2024" name="BMC Genomics">
        <title>De novo assembly and annotation of Popillia japonica's genome with initial clues to its potential as an invasive pest.</title>
        <authorList>
            <person name="Cucini C."/>
            <person name="Boschi S."/>
            <person name="Funari R."/>
            <person name="Cardaioli E."/>
            <person name="Iannotti N."/>
            <person name="Marturano G."/>
            <person name="Paoli F."/>
            <person name="Bruttini M."/>
            <person name="Carapelli A."/>
            <person name="Frati F."/>
            <person name="Nardi F."/>
        </authorList>
    </citation>
    <scope>NUCLEOTIDE SEQUENCE [LARGE SCALE GENOMIC DNA]</scope>
    <source>
        <strain evidence="2">DMR45628</strain>
    </source>
</reference>
<evidence type="ECO:0000256" key="1">
    <source>
        <dbReference type="SAM" id="MobiDB-lite"/>
    </source>
</evidence>
<organism evidence="2 3">
    <name type="scientific">Popillia japonica</name>
    <name type="common">Japanese beetle</name>
    <dbReference type="NCBI Taxonomy" id="7064"/>
    <lineage>
        <taxon>Eukaryota</taxon>
        <taxon>Metazoa</taxon>
        <taxon>Ecdysozoa</taxon>
        <taxon>Arthropoda</taxon>
        <taxon>Hexapoda</taxon>
        <taxon>Insecta</taxon>
        <taxon>Pterygota</taxon>
        <taxon>Neoptera</taxon>
        <taxon>Endopterygota</taxon>
        <taxon>Coleoptera</taxon>
        <taxon>Polyphaga</taxon>
        <taxon>Scarabaeiformia</taxon>
        <taxon>Scarabaeidae</taxon>
        <taxon>Rutelinae</taxon>
        <taxon>Popillia</taxon>
    </lineage>
</organism>
<evidence type="ECO:0000313" key="2">
    <source>
        <dbReference type="EMBL" id="KAK9753567.1"/>
    </source>
</evidence>
<protein>
    <submittedName>
        <fullName evidence="2">Uncharacterized protein</fullName>
    </submittedName>
</protein>
<dbReference type="AlphaFoldDB" id="A0AAW1N4N3"/>
<feature type="region of interest" description="Disordered" evidence="1">
    <location>
        <begin position="59"/>
        <end position="83"/>
    </location>
</feature>
<comment type="caution">
    <text evidence="2">The sequence shown here is derived from an EMBL/GenBank/DDBJ whole genome shotgun (WGS) entry which is preliminary data.</text>
</comment>